<sequence length="752" mass="82085">MQHGVIWRLDVVTAVTKLSVWTVCSASQNRTAHKWHPPCWFPQVNRAIQNGGSAVVFNPQTNTRIIYRVIYPSELNKQPTSRPATTRGRGSYSGRGRGRPRGRGLARRVVEEDDPRSDGPELSREEKEEKKKHRPRTRSGRISKPPSYMVKDYKRIHHLDFDDEPYDDSDGGYSDYQVSDDEDRNRRSTGYGGRPRNFKCPTCSKSYIGRGGLCRHLRLYPDHGNPSDVDEMVAQAGESTTTTDTPPTSGSNNPAMYMAAPQRGRYADLASMRRKARLKEVAKACREEELMEVILPRLAESVSLWEFLLTKCEKGDPPQLQIPEMLIQLEEVLREMRALSQESLVPVEPGEEAAHVGSQLMKTRAWPRQWASRPACTAIREEEAVAKVAPVARKRQRVESESSQSQPAGTTEASGAAAGTGGGVEFVTPEEMVAALHGEPLPPNKRIRLDDEDAFVVLTGSGVESEAAKVDGIIEATLNSDSLSGKHARKPRVCWPARVGRGCDQRQRRGRAVCDRPTHATTAVTTTLGSGPETFQFIQQAGKSQLHKILPGQSVLTRNFVRVVTSSESSPPPAAAEVSPAAAAPVTITKHESATPPEATEAADAMLPAEPEEEPQATAISQKQAADVQVDESHGNDDSQHEITQVVCADDGEAVNGTVMAAQPVIRQYMLPDGQIVSAYEDAEGSLVQLETPEEEQTTALGNVVIVQNPDGTTTLQVPSDGSIPIETVQALLAMDQSAMVVHTQDEGIETA</sequence>
<organism evidence="1 2">
    <name type="scientific">Hyalomma asiaticum</name>
    <name type="common">Tick</name>
    <dbReference type="NCBI Taxonomy" id="266040"/>
    <lineage>
        <taxon>Eukaryota</taxon>
        <taxon>Metazoa</taxon>
        <taxon>Ecdysozoa</taxon>
        <taxon>Arthropoda</taxon>
        <taxon>Chelicerata</taxon>
        <taxon>Arachnida</taxon>
        <taxon>Acari</taxon>
        <taxon>Parasitiformes</taxon>
        <taxon>Ixodida</taxon>
        <taxon>Ixodoidea</taxon>
        <taxon>Ixodidae</taxon>
        <taxon>Hyalomminae</taxon>
        <taxon>Hyalomma</taxon>
    </lineage>
</organism>
<evidence type="ECO:0000313" key="2">
    <source>
        <dbReference type="Proteomes" id="UP000821845"/>
    </source>
</evidence>
<keyword evidence="2" id="KW-1185">Reference proteome</keyword>
<protein>
    <submittedName>
        <fullName evidence="1">Uncharacterized protein</fullName>
    </submittedName>
</protein>
<evidence type="ECO:0000313" key="1">
    <source>
        <dbReference type="EMBL" id="KAH6924632.1"/>
    </source>
</evidence>
<comment type="caution">
    <text evidence="1">The sequence shown here is derived from an EMBL/GenBank/DDBJ whole genome shotgun (WGS) entry which is preliminary data.</text>
</comment>
<proteinExistence type="predicted"/>
<gene>
    <name evidence="1" type="ORF">HPB50_020865</name>
</gene>
<dbReference type="Proteomes" id="UP000821845">
    <property type="component" value="Chromosome 8"/>
</dbReference>
<name>A0ACB7RNU9_HYAAI</name>
<dbReference type="EMBL" id="CM023488">
    <property type="protein sequence ID" value="KAH6924632.1"/>
    <property type="molecule type" value="Genomic_DNA"/>
</dbReference>
<accession>A0ACB7RNU9</accession>
<reference evidence="1" key="1">
    <citation type="submission" date="2020-05" db="EMBL/GenBank/DDBJ databases">
        <title>Large-scale comparative analyses of tick genomes elucidate their genetic diversity and vector capacities.</title>
        <authorList>
            <person name="Jia N."/>
            <person name="Wang J."/>
            <person name="Shi W."/>
            <person name="Du L."/>
            <person name="Sun Y."/>
            <person name="Zhan W."/>
            <person name="Jiang J."/>
            <person name="Wang Q."/>
            <person name="Zhang B."/>
            <person name="Ji P."/>
            <person name="Sakyi L.B."/>
            <person name="Cui X."/>
            <person name="Yuan T."/>
            <person name="Jiang B."/>
            <person name="Yang W."/>
            <person name="Lam T.T.-Y."/>
            <person name="Chang Q."/>
            <person name="Ding S."/>
            <person name="Wang X."/>
            <person name="Zhu J."/>
            <person name="Ruan X."/>
            <person name="Zhao L."/>
            <person name="Wei J."/>
            <person name="Que T."/>
            <person name="Du C."/>
            <person name="Cheng J."/>
            <person name="Dai P."/>
            <person name="Han X."/>
            <person name="Huang E."/>
            <person name="Gao Y."/>
            <person name="Liu J."/>
            <person name="Shao H."/>
            <person name="Ye R."/>
            <person name="Li L."/>
            <person name="Wei W."/>
            <person name="Wang X."/>
            <person name="Wang C."/>
            <person name="Yang T."/>
            <person name="Huo Q."/>
            <person name="Li W."/>
            <person name="Guo W."/>
            <person name="Chen H."/>
            <person name="Zhou L."/>
            <person name="Ni X."/>
            <person name="Tian J."/>
            <person name="Zhou Y."/>
            <person name="Sheng Y."/>
            <person name="Liu T."/>
            <person name="Pan Y."/>
            <person name="Xia L."/>
            <person name="Li J."/>
            <person name="Zhao F."/>
            <person name="Cao W."/>
        </authorList>
    </citation>
    <scope>NUCLEOTIDE SEQUENCE</scope>
    <source>
        <strain evidence="1">Hyas-2018</strain>
    </source>
</reference>